<dbReference type="AlphaFoldDB" id="A0A1W5T8W2"/>
<dbReference type="EMBL" id="KY436023">
    <property type="protein sequence ID" value="ARF19433.1"/>
    <property type="molecule type" value="Genomic_DNA"/>
</dbReference>
<dbReference type="GO" id="GO:0006508">
    <property type="term" value="P:proteolysis"/>
    <property type="evidence" value="ECO:0007669"/>
    <property type="project" value="UniProtKB-KW"/>
</dbReference>
<accession>A0A1W5T8W2</accession>
<dbReference type="GO" id="GO:0008233">
    <property type="term" value="F:peptidase activity"/>
    <property type="evidence" value="ECO:0007669"/>
    <property type="project" value="UniProtKB-KW"/>
</dbReference>
<geneLocation type="plasmid" evidence="1">
    <name>pETB608</name>
</geneLocation>
<dbReference type="RefSeq" id="WP_172689440.1">
    <property type="nucleotide sequence ID" value="NZ_JAEQMS010000044.1"/>
</dbReference>
<sequence>MLKTDYDCNFRSIFSSLNVSYAEDIGKSEGVITKYNPVTGELITKMPGIHGQSGSGVFLKEEDRFLGIIHSGSRNLDGKDIANVIPMNERLTKRFNKNK</sequence>
<protein>
    <submittedName>
        <fullName evidence="1">Putative serine protease-like protein</fullName>
    </submittedName>
</protein>
<keyword evidence="1" id="KW-0378">Hydrolase</keyword>
<reference evidence="1" key="1">
    <citation type="submission" date="2017-01" db="EMBL/GenBank/DDBJ databases">
        <authorList>
            <person name="Botka T."/>
            <person name="Ruzickova V."/>
            <person name="Rychlik I."/>
        </authorList>
    </citation>
    <scope>NUCLEOTIDE SEQUENCE</scope>
    <source>
        <strain evidence="1">NRL 11/608</strain>
        <plasmid evidence="1">pETB608</plasmid>
    </source>
</reference>
<proteinExistence type="predicted"/>
<keyword evidence="1" id="KW-0614">Plasmid</keyword>
<name>A0A1W5T8W2_STAAU</name>
<organism evidence="1">
    <name type="scientific">Staphylococcus aureus</name>
    <dbReference type="NCBI Taxonomy" id="1280"/>
    <lineage>
        <taxon>Bacteria</taxon>
        <taxon>Bacillati</taxon>
        <taxon>Bacillota</taxon>
        <taxon>Bacilli</taxon>
        <taxon>Bacillales</taxon>
        <taxon>Staphylococcaceae</taxon>
        <taxon>Staphylococcus</taxon>
    </lineage>
</organism>
<evidence type="ECO:0000313" key="1">
    <source>
        <dbReference type="EMBL" id="ARF19433.1"/>
    </source>
</evidence>
<keyword evidence="1" id="KW-0645">Protease</keyword>